<dbReference type="STRING" id="437022.CC99x_00256"/>
<evidence type="ECO:0000256" key="1">
    <source>
        <dbReference type="ARBA" id="ARBA00038420"/>
    </source>
</evidence>
<dbReference type="CDD" id="cd00118">
    <property type="entry name" value="LysM"/>
    <property type="match status" value="1"/>
</dbReference>
<dbReference type="SUPFAM" id="SSF51261">
    <property type="entry name" value="Duplicated hybrid motif"/>
    <property type="match status" value="1"/>
</dbReference>
<dbReference type="GO" id="GO:0032153">
    <property type="term" value="C:cell division site"/>
    <property type="evidence" value="ECO:0007669"/>
    <property type="project" value="TreeGrafter"/>
</dbReference>
<evidence type="ECO:0000256" key="2">
    <source>
        <dbReference type="SAM" id="MobiDB-lite"/>
    </source>
</evidence>
<feature type="region of interest" description="Disordered" evidence="2">
    <location>
        <begin position="113"/>
        <end position="150"/>
    </location>
</feature>
<feature type="compositionally biased region" description="Low complexity" evidence="2">
    <location>
        <begin position="126"/>
        <end position="143"/>
    </location>
</feature>
<comment type="similarity">
    <text evidence="1">Belongs to the E.coli NlpD/Haemophilus LppB family.</text>
</comment>
<dbReference type="EMBL" id="LKHV01000001">
    <property type="protein sequence ID" value="KRG20035.1"/>
    <property type="molecule type" value="Genomic_DNA"/>
</dbReference>
<gene>
    <name evidence="5" type="primary">nlpD</name>
    <name evidence="5" type="ORF">CC99x_00256</name>
    <name evidence="6" type="ORF">CC99x_005655</name>
</gene>
<keyword evidence="5" id="KW-0378">Hydrolase</keyword>
<reference evidence="6" key="2">
    <citation type="journal article" date="2016" name="Genome Announc.">
        <title>Draft Genome Sequences of Two Novel Amoeba-Resistant Intranuclear Bacteria, 'Candidatus Berkiella cookevillensis' and 'Candidatus Berkiella aquae'.</title>
        <authorList>
            <person name="Mehari Y.T."/>
            <person name="Arivett B.A."/>
            <person name="Farone A.L."/>
            <person name="Gunderson J.H."/>
            <person name="Farone M.B."/>
        </authorList>
    </citation>
    <scope>NUCLEOTIDE SEQUENCE</scope>
    <source>
        <strain evidence="6">CC99</strain>
    </source>
</reference>
<dbReference type="PROSITE" id="PS51257">
    <property type="entry name" value="PROKAR_LIPOPROTEIN"/>
    <property type="match status" value="1"/>
</dbReference>
<accession>A0A0Q9YV97</accession>
<reference evidence="5" key="1">
    <citation type="submission" date="2015-09" db="EMBL/GenBank/DDBJ databases">
        <title>Draft Genome Sequences of Two Novel Amoeba-resistant Intranuclear Bacteria, Candidatus Berkiella cookevillensis and Candidatus Berkiella aquae.</title>
        <authorList>
            <person name="Mehari Y.T."/>
            <person name="Arivett B.A."/>
            <person name="Farone A.L."/>
            <person name="Gunderson J.H."/>
            <person name="Farone M.B."/>
        </authorList>
    </citation>
    <scope>NUCLEOTIDE SEQUENCE [LARGE SCALE GENOMIC DNA]</scope>
    <source>
        <strain evidence="5">CC99</strain>
    </source>
</reference>
<dbReference type="OrthoDB" id="9795421at2"/>
<dbReference type="Gene3D" id="2.70.70.10">
    <property type="entry name" value="Glucose Permease (Domain IIA)"/>
    <property type="match status" value="1"/>
</dbReference>
<dbReference type="Pfam" id="PF01476">
    <property type="entry name" value="LysM"/>
    <property type="match status" value="1"/>
</dbReference>
<evidence type="ECO:0000313" key="5">
    <source>
        <dbReference type="EMBL" id="KRG20035.1"/>
    </source>
</evidence>
<dbReference type="AlphaFoldDB" id="A0A0Q9YV97"/>
<dbReference type="RefSeq" id="WP_057622827.1">
    <property type="nucleotide sequence ID" value="NZ_LKHV02000001.1"/>
</dbReference>
<dbReference type="Pfam" id="PF01551">
    <property type="entry name" value="Peptidase_M23"/>
    <property type="match status" value="1"/>
</dbReference>
<sequence>MSLKIKKIISISVLAMLSAGCFSSKIVDPAPVYSLPIKAESVPEFHTVKEGESLYTVAWIYDLDYHKIASNNYLSSKASIYPGQKIYLKRPAPVHGARPIAQQSIEIRPVNAKPQQATIDQKPVNTSSVAKTPTPATSSTQPANQAAKPASVAINNNQKNNAQWLWPTNAKITKLFSVKEQEYNKGIDFSGNLNDPIYATKAGKVVYSGEGLRGYGKLIIIKHDELYLSAYAHNNELLVREGDEVAQGKIIARMGKTDSPHVKLHFQIRKNGQPVDPSGYLKVAAK</sequence>
<reference evidence="6" key="3">
    <citation type="submission" date="2021-06" db="EMBL/GenBank/DDBJ databases">
        <title>Genomic Description and Analysis of Intracellular Bacteria, Candidatus Berkiella cookevillensis and Candidatus Berkiella aquae.</title>
        <authorList>
            <person name="Kidane D.T."/>
            <person name="Mehari Y.T."/>
            <person name="Rice F.C."/>
            <person name="Arivett B.A."/>
            <person name="Farone A.L."/>
            <person name="Berk S.G."/>
            <person name="Farone M.B."/>
        </authorList>
    </citation>
    <scope>NUCLEOTIDE SEQUENCE</scope>
    <source>
        <strain evidence="6">CC99</strain>
    </source>
</reference>
<protein>
    <submittedName>
        <fullName evidence="5">Murein hydrolase activator NlpD</fullName>
    </submittedName>
    <submittedName>
        <fullName evidence="6">Peptidoglycan DD-metalloendopeptidase family protein</fullName>
    </submittedName>
</protein>
<keyword evidence="7" id="KW-1185">Reference proteome</keyword>
<evidence type="ECO:0000259" key="4">
    <source>
        <dbReference type="PROSITE" id="PS51782"/>
    </source>
</evidence>
<dbReference type="Gene3D" id="3.10.350.10">
    <property type="entry name" value="LysM domain"/>
    <property type="match status" value="1"/>
</dbReference>
<dbReference type="InterPro" id="IPR016047">
    <property type="entry name" value="M23ase_b-sheet_dom"/>
</dbReference>
<feature type="compositionally biased region" description="Polar residues" evidence="2">
    <location>
        <begin position="113"/>
        <end position="125"/>
    </location>
</feature>
<dbReference type="PANTHER" id="PTHR21666">
    <property type="entry name" value="PEPTIDASE-RELATED"/>
    <property type="match status" value="1"/>
</dbReference>
<dbReference type="PANTHER" id="PTHR21666:SF263">
    <property type="entry name" value="MUREIN HYDROLASE ACTIVATOR NLPD"/>
    <property type="match status" value="1"/>
</dbReference>
<name>A0A0Q9YV97_9GAMM</name>
<dbReference type="InterPro" id="IPR050570">
    <property type="entry name" value="Cell_wall_metabolism_enzyme"/>
</dbReference>
<dbReference type="EMBL" id="LKHV02000001">
    <property type="protein sequence ID" value="MCS5708388.1"/>
    <property type="molecule type" value="Genomic_DNA"/>
</dbReference>
<dbReference type="InterPro" id="IPR036779">
    <property type="entry name" value="LysM_dom_sf"/>
</dbReference>
<evidence type="ECO:0000313" key="7">
    <source>
        <dbReference type="Proteomes" id="UP000051494"/>
    </source>
</evidence>
<dbReference type="PATRIC" id="fig|1590042.3.peg.269"/>
<feature type="domain" description="LysM" evidence="4">
    <location>
        <begin position="44"/>
        <end position="88"/>
    </location>
</feature>
<dbReference type="PROSITE" id="PS51782">
    <property type="entry name" value="LYSM"/>
    <property type="match status" value="1"/>
</dbReference>
<keyword evidence="3" id="KW-0732">Signal</keyword>
<dbReference type="GO" id="GO:0004222">
    <property type="term" value="F:metalloendopeptidase activity"/>
    <property type="evidence" value="ECO:0007669"/>
    <property type="project" value="TreeGrafter"/>
</dbReference>
<comment type="caution">
    <text evidence="5">The sequence shown here is derived from an EMBL/GenBank/DDBJ whole genome shotgun (WGS) entry which is preliminary data.</text>
</comment>
<dbReference type="SMART" id="SM00257">
    <property type="entry name" value="LysM"/>
    <property type="match status" value="1"/>
</dbReference>
<dbReference type="GO" id="GO:0009279">
    <property type="term" value="C:cell outer membrane"/>
    <property type="evidence" value="ECO:0007669"/>
    <property type="project" value="TreeGrafter"/>
</dbReference>
<proteinExistence type="inferred from homology"/>
<dbReference type="Proteomes" id="UP000051494">
    <property type="component" value="Unassembled WGS sequence"/>
</dbReference>
<evidence type="ECO:0000313" key="6">
    <source>
        <dbReference type="EMBL" id="MCS5708388.1"/>
    </source>
</evidence>
<evidence type="ECO:0000256" key="3">
    <source>
        <dbReference type="SAM" id="SignalP"/>
    </source>
</evidence>
<dbReference type="InterPro" id="IPR018392">
    <property type="entry name" value="LysM"/>
</dbReference>
<dbReference type="InterPro" id="IPR011055">
    <property type="entry name" value="Dup_hybrid_motif"/>
</dbReference>
<organism evidence="5">
    <name type="scientific">Candidatus Berkiella cookevillensis</name>
    <dbReference type="NCBI Taxonomy" id="437022"/>
    <lineage>
        <taxon>Bacteria</taxon>
        <taxon>Pseudomonadati</taxon>
        <taxon>Pseudomonadota</taxon>
        <taxon>Gammaproteobacteria</taxon>
        <taxon>Candidatus Berkiellales</taxon>
        <taxon>Candidatus Berkiellaceae</taxon>
        <taxon>Candidatus Berkiella</taxon>
    </lineage>
</organism>
<feature type="chain" id="PRO_5043129856" evidence="3">
    <location>
        <begin position="25"/>
        <end position="286"/>
    </location>
</feature>
<feature type="signal peptide" evidence="3">
    <location>
        <begin position="1"/>
        <end position="24"/>
    </location>
</feature>
<dbReference type="CDD" id="cd12797">
    <property type="entry name" value="M23_peptidase"/>
    <property type="match status" value="1"/>
</dbReference>